<comment type="caution">
    <text evidence="1">Lacks conserved residue(s) required for the propagation of feature annotation.</text>
</comment>
<dbReference type="OrthoDB" id="46127at2759"/>
<dbReference type="Gene3D" id="2.10.25.10">
    <property type="entry name" value="Laminin"/>
    <property type="match status" value="2"/>
</dbReference>
<name>K0T2A2_THAOC</name>
<evidence type="ECO:0000256" key="1">
    <source>
        <dbReference type="PROSITE-ProRule" id="PRU00076"/>
    </source>
</evidence>
<feature type="transmembrane region" description="Helical" evidence="3">
    <location>
        <begin position="263"/>
        <end position="284"/>
    </location>
</feature>
<evidence type="ECO:0000313" key="6">
    <source>
        <dbReference type="EMBL" id="EJK72713.1"/>
    </source>
</evidence>
<feature type="domain" description="EGF-like" evidence="5">
    <location>
        <begin position="195"/>
        <end position="236"/>
    </location>
</feature>
<dbReference type="PROSITE" id="PS50026">
    <property type="entry name" value="EGF_3"/>
    <property type="match status" value="1"/>
</dbReference>
<evidence type="ECO:0000313" key="7">
    <source>
        <dbReference type="Proteomes" id="UP000266841"/>
    </source>
</evidence>
<feature type="signal peptide" evidence="4">
    <location>
        <begin position="1"/>
        <end position="40"/>
    </location>
</feature>
<dbReference type="Proteomes" id="UP000266841">
    <property type="component" value="Unassembled WGS sequence"/>
</dbReference>
<dbReference type="SUPFAM" id="SSF57196">
    <property type="entry name" value="EGF/Laminin"/>
    <property type="match status" value="1"/>
</dbReference>
<evidence type="ECO:0000256" key="4">
    <source>
        <dbReference type="SAM" id="SignalP"/>
    </source>
</evidence>
<evidence type="ECO:0000256" key="2">
    <source>
        <dbReference type="SAM" id="MobiDB-lite"/>
    </source>
</evidence>
<dbReference type="eggNOG" id="ENOG502TAC9">
    <property type="taxonomic scope" value="Eukaryota"/>
</dbReference>
<evidence type="ECO:0000259" key="5">
    <source>
        <dbReference type="PROSITE" id="PS50026"/>
    </source>
</evidence>
<evidence type="ECO:0000256" key="3">
    <source>
        <dbReference type="SAM" id="Phobius"/>
    </source>
</evidence>
<dbReference type="InterPro" id="IPR051830">
    <property type="entry name" value="NOTCH_homolog"/>
</dbReference>
<dbReference type="SMART" id="SM00181">
    <property type="entry name" value="EGF"/>
    <property type="match status" value="3"/>
</dbReference>
<keyword evidence="3" id="KW-1133">Transmembrane helix</keyword>
<keyword evidence="3" id="KW-0472">Membrane</keyword>
<dbReference type="PANTHER" id="PTHR24033:SF151">
    <property type="entry name" value="NOTCH 2"/>
    <property type="match status" value="1"/>
</dbReference>
<keyword evidence="1" id="KW-1015">Disulfide bond</keyword>
<organism evidence="6 7">
    <name type="scientific">Thalassiosira oceanica</name>
    <name type="common">Marine diatom</name>
    <dbReference type="NCBI Taxonomy" id="159749"/>
    <lineage>
        <taxon>Eukaryota</taxon>
        <taxon>Sar</taxon>
        <taxon>Stramenopiles</taxon>
        <taxon>Ochrophyta</taxon>
        <taxon>Bacillariophyta</taxon>
        <taxon>Coscinodiscophyceae</taxon>
        <taxon>Thalassiosirophycidae</taxon>
        <taxon>Thalassiosirales</taxon>
        <taxon>Thalassiosiraceae</taxon>
        <taxon>Thalassiosira</taxon>
    </lineage>
</organism>
<reference evidence="6 7" key="1">
    <citation type="journal article" date="2012" name="Genome Biol.">
        <title>Genome and low-iron response of an oceanic diatom adapted to chronic iron limitation.</title>
        <authorList>
            <person name="Lommer M."/>
            <person name="Specht M."/>
            <person name="Roy A.S."/>
            <person name="Kraemer L."/>
            <person name="Andreson R."/>
            <person name="Gutowska M.A."/>
            <person name="Wolf J."/>
            <person name="Bergner S.V."/>
            <person name="Schilhabel M.B."/>
            <person name="Klostermeier U.C."/>
            <person name="Beiko R.G."/>
            <person name="Rosenstiel P."/>
            <person name="Hippler M."/>
            <person name="Laroche J."/>
        </authorList>
    </citation>
    <scope>NUCLEOTIDE SEQUENCE [LARGE SCALE GENOMIC DNA]</scope>
    <source>
        <strain evidence="6 7">CCMP1005</strain>
    </source>
</reference>
<keyword evidence="4" id="KW-0732">Signal</keyword>
<dbReference type="PROSITE" id="PS01186">
    <property type="entry name" value="EGF_2"/>
    <property type="match status" value="2"/>
</dbReference>
<feature type="disulfide bond" evidence="1">
    <location>
        <begin position="226"/>
        <end position="235"/>
    </location>
</feature>
<proteinExistence type="predicted"/>
<feature type="compositionally biased region" description="Basic and acidic residues" evidence="2">
    <location>
        <begin position="342"/>
        <end position="363"/>
    </location>
</feature>
<keyword evidence="7" id="KW-1185">Reference proteome</keyword>
<dbReference type="PANTHER" id="PTHR24033">
    <property type="entry name" value="EGF-LIKE DOMAIN-CONTAINING PROTEIN"/>
    <property type="match status" value="1"/>
</dbReference>
<dbReference type="AlphaFoldDB" id="K0T2A2"/>
<feature type="region of interest" description="Disordered" evidence="2">
    <location>
        <begin position="305"/>
        <end position="381"/>
    </location>
</feature>
<protein>
    <recommendedName>
        <fullName evidence="5">EGF-like domain-containing protein</fullName>
    </recommendedName>
</protein>
<gene>
    <name evidence="6" type="ORF">THAOC_05725</name>
</gene>
<accession>K0T2A2</accession>
<feature type="region of interest" description="Disordered" evidence="2">
    <location>
        <begin position="436"/>
        <end position="462"/>
    </location>
</feature>
<sequence length="462" mass="49510">MKKFSATTMRPRRRRRRIPARPALVLPVLLLVGLLDAAMSHEGGGGDHDHRLADGASWIGSKRDREYAQCPQVPSLRCQNGSVCEAGVATFGKKHDHLGLQTHESGFYCKCLPGYIGHECAIQVDDCEGETGYNPSDPTGALHSCYHGSTCRTSDSGSYCDCKSLNKSSDPIAAKYAGLMCQHESTSMCAVTMLLENSAPDQQFCTNHGKCVRMVSNSEPHPGCVCRDGYQGDHCEIRADPFAGVQTPDPGSGGGGNKGMGTALFSLLIITIVATLAIIGTVVYRSRKSDGSVGAVAAVFKGEGMKVPSPRKGKKPTVNVDDLDPDGSATLGGPTGGDLELSESRPEPEGEKADSGEENFKIGDDEEEEEGGGGSKRAVSARDLRASRGGRGIHPGFHFFCEVSTDDLRDLHSHGDAEGVARQGLPFIFVNQELADRKGRDAEDDEVQQTPWRRQEVTNECR</sequence>
<comment type="caution">
    <text evidence="6">The sequence shown here is derived from an EMBL/GenBank/DDBJ whole genome shotgun (WGS) entry which is preliminary data.</text>
</comment>
<dbReference type="PROSITE" id="PS00022">
    <property type="entry name" value="EGF_1"/>
    <property type="match status" value="2"/>
</dbReference>
<feature type="compositionally biased region" description="Basic and acidic residues" evidence="2">
    <location>
        <begin position="453"/>
        <end position="462"/>
    </location>
</feature>
<dbReference type="EMBL" id="AGNL01005424">
    <property type="protein sequence ID" value="EJK72713.1"/>
    <property type="molecule type" value="Genomic_DNA"/>
</dbReference>
<feature type="chain" id="PRO_5003840561" description="EGF-like domain-containing protein" evidence="4">
    <location>
        <begin position="41"/>
        <end position="462"/>
    </location>
</feature>
<dbReference type="InterPro" id="IPR000742">
    <property type="entry name" value="EGF"/>
</dbReference>
<dbReference type="CDD" id="cd00054">
    <property type="entry name" value="EGF_CA"/>
    <property type="match status" value="1"/>
</dbReference>
<keyword evidence="3" id="KW-0812">Transmembrane</keyword>
<dbReference type="OMA" id="CEHEATS"/>
<keyword evidence="1" id="KW-0245">EGF-like domain</keyword>